<proteinExistence type="predicted"/>
<dbReference type="AlphaFoldDB" id="A0A809RCB0"/>
<evidence type="ECO:0000313" key="2">
    <source>
        <dbReference type="Proteomes" id="UP000463939"/>
    </source>
</evidence>
<gene>
    <name evidence="1" type="ORF">SFSGTM_00040</name>
</gene>
<dbReference type="EMBL" id="AP021881">
    <property type="protein sequence ID" value="BBO99295.1"/>
    <property type="molecule type" value="Genomic_DNA"/>
</dbReference>
<evidence type="ECO:0000313" key="1">
    <source>
        <dbReference type="EMBL" id="BBO99295.1"/>
    </source>
</evidence>
<keyword evidence="2" id="KW-1185">Reference proteome</keyword>
<dbReference type="RefSeq" id="WP_198420581.1">
    <property type="nucleotide sequence ID" value="NZ_AP021881.1"/>
</dbReference>
<organism evidence="1 2">
    <name type="scientific">Sulfuriferula nivalis</name>
    <dbReference type="NCBI Taxonomy" id="2675298"/>
    <lineage>
        <taxon>Bacteria</taxon>
        <taxon>Pseudomonadati</taxon>
        <taxon>Pseudomonadota</taxon>
        <taxon>Betaproteobacteria</taxon>
        <taxon>Nitrosomonadales</taxon>
        <taxon>Sulfuricellaceae</taxon>
        <taxon>Sulfuriferula</taxon>
    </lineage>
</organism>
<reference evidence="2" key="1">
    <citation type="submission" date="2019-11" db="EMBL/GenBank/DDBJ databases">
        <title>Isolation and characterization of a novel species in the genus Sulfuriferula.</title>
        <authorList>
            <person name="Mochizuki J."/>
            <person name="Kojima H."/>
            <person name="Fukui M."/>
        </authorList>
    </citation>
    <scope>NUCLEOTIDE SEQUENCE [LARGE SCALE GENOMIC DNA]</scope>
    <source>
        <strain evidence="2">SGTM</strain>
    </source>
</reference>
<name>A0A809RCB0_9PROT</name>
<dbReference type="KEGG" id="sniv:SFSGTM_00040"/>
<sequence length="56" mass="6281">MPTELSGRQVPNLSRALCVMESLWLVEIKSNVREIEPIAQSTNFLVVLNLAQGKQE</sequence>
<protein>
    <submittedName>
        <fullName evidence="1">Uncharacterized protein</fullName>
    </submittedName>
</protein>
<accession>A0A809RCB0</accession>
<dbReference type="Proteomes" id="UP000463939">
    <property type="component" value="Chromosome"/>
</dbReference>